<reference evidence="1 2" key="1">
    <citation type="journal article" date="2018" name="G3 (Bethesda)">
        <title>Phylogenetic and Phylogenomic Definition of Rhizopus Species.</title>
        <authorList>
            <person name="Gryganskyi A.P."/>
            <person name="Golan J."/>
            <person name="Dolatabadi S."/>
            <person name="Mondo S."/>
            <person name="Robb S."/>
            <person name="Idnurm A."/>
            <person name="Muszewska A."/>
            <person name="Steczkiewicz K."/>
            <person name="Masonjones S."/>
            <person name="Liao H.L."/>
            <person name="Gajdeczka M.T."/>
            <person name="Anike F."/>
            <person name="Vuek A."/>
            <person name="Anishchenko I.M."/>
            <person name="Voigt K."/>
            <person name="de Hoog G.S."/>
            <person name="Smith M.E."/>
            <person name="Heitman J."/>
            <person name="Vilgalys R."/>
            <person name="Stajich J.E."/>
        </authorList>
    </citation>
    <scope>NUCLEOTIDE SEQUENCE [LARGE SCALE GENOMIC DNA]</scope>
    <source>
        <strain evidence="1 2">CBS 357.93</strain>
    </source>
</reference>
<protein>
    <submittedName>
        <fullName evidence="1">Uncharacterized protein</fullName>
    </submittedName>
</protein>
<organism evidence="1 2">
    <name type="scientific">Rhizopus azygosporus</name>
    <name type="common">Rhizopus microsporus var. azygosporus</name>
    <dbReference type="NCBI Taxonomy" id="86630"/>
    <lineage>
        <taxon>Eukaryota</taxon>
        <taxon>Fungi</taxon>
        <taxon>Fungi incertae sedis</taxon>
        <taxon>Mucoromycota</taxon>
        <taxon>Mucoromycotina</taxon>
        <taxon>Mucoromycetes</taxon>
        <taxon>Mucorales</taxon>
        <taxon>Mucorineae</taxon>
        <taxon>Rhizopodaceae</taxon>
        <taxon>Rhizopus</taxon>
    </lineage>
</organism>
<accession>A0A367JFS3</accession>
<dbReference type="AlphaFoldDB" id="A0A367JFS3"/>
<dbReference type="OrthoDB" id="10454407at2759"/>
<sequence>MDTAKMLVSTSTAHMGKEKHAYRCLRIQNRSSASGLLKPPPRSNGNSNGCTLAELAEEWFVFKSTLEIDLQSDKPTVINQDSRRSFDRFTVANAVLVAHAEQVDVNHSTDNDEDKNWTLIAWRLSNTRRKNMNLQKILKDS</sequence>
<evidence type="ECO:0000313" key="2">
    <source>
        <dbReference type="Proteomes" id="UP000252139"/>
    </source>
</evidence>
<name>A0A367JFS3_RHIAZ</name>
<gene>
    <name evidence="1" type="ORF">CU097_008414</name>
</gene>
<proteinExistence type="predicted"/>
<keyword evidence="2" id="KW-1185">Reference proteome</keyword>
<dbReference type="EMBL" id="PJQL01001404">
    <property type="protein sequence ID" value="RCH88803.1"/>
    <property type="molecule type" value="Genomic_DNA"/>
</dbReference>
<comment type="caution">
    <text evidence="1">The sequence shown here is derived from an EMBL/GenBank/DDBJ whole genome shotgun (WGS) entry which is preliminary data.</text>
</comment>
<evidence type="ECO:0000313" key="1">
    <source>
        <dbReference type="EMBL" id="RCH88803.1"/>
    </source>
</evidence>
<dbReference type="Proteomes" id="UP000252139">
    <property type="component" value="Unassembled WGS sequence"/>
</dbReference>